<dbReference type="Proteomes" id="UP000266389">
    <property type="component" value="Unassembled WGS sequence"/>
</dbReference>
<organism evidence="1 2">
    <name type="scientific">Candidatus Thermochlorobacter aerophilus</name>
    <dbReference type="NCBI Taxonomy" id="1868324"/>
    <lineage>
        <taxon>Bacteria</taxon>
        <taxon>Pseudomonadati</taxon>
        <taxon>Chlorobiota</taxon>
        <taxon>Chlorobiia</taxon>
        <taxon>Chlorobiales</taxon>
        <taxon>Candidatus Thermochlorobacteriaceae</taxon>
        <taxon>Candidatus Thermochlorobacter</taxon>
    </lineage>
</organism>
<comment type="caution">
    <text evidence="1">The sequence shown here is derived from an EMBL/GenBank/DDBJ whole genome shotgun (WGS) entry which is preliminary data.</text>
</comment>
<dbReference type="EMBL" id="PHFL01000052">
    <property type="protein sequence ID" value="RFM23909.1"/>
    <property type="molecule type" value="Genomic_DNA"/>
</dbReference>
<proteinExistence type="predicted"/>
<dbReference type="AlphaFoldDB" id="A0A395LZF8"/>
<evidence type="ECO:0000313" key="1">
    <source>
        <dbReference type="EMBL" id="RFM23909.1"/>
    </source>
</evidence>
<evidence type="ECO:0000313" key="2">
    <source>
        <dbReference type="Proteomes" id="UP000266389"/>
    </source>
</evidence>
<protein>
    <submittedName>
        <fullName evidence="1">Uncharacterized protein</fullName>
    </submittedName>
</protein>
<reference evidence="1 2" key="1">
    <citation type="journal article" date="2011" name="ISME J.">
        <title>Community ecology of hot spring cyanobacterial mats: predominant populations and their functional potential.</title>
        <authorList>
            <person name="Klatt C.G."/>
            <person name="Wood J.M."/>
            <person name="Rusch D.B."/>
            <person name="Bateson M.M."/>
            <person name="Hamamura N."/>
            <person name="Heidelberg J.F."/>
            <person name="Grossman A.R."/>
            <person name="Bhaya D."/>
            <person name="Cohan F.M."/>
            <person name="Kuhl M."/>
            <person name="Bryant D.A."/>
            <person name="Ward D.M."/>
        </authorList>
    </citation>
    <scope>NUCLEOTIDE SEQUENCE [LARGE SCALE GENOMIC DNA]</scope>
    <source>
        <strain evidence="1">OS</strain>
    </source>
</reference>
<gene>
    <name evidence="1" type="ORF">D0433_08605</name>
</gene>
<sequence>MAFYLTFDSLVKGIAIHPPGYAINRYDKAPFVEIGLRLLVEIHVGGFQKCSDGGAEILVFVEPDFRPDDGSSVWEERFKPLRPKGIRKDAFGGIAAAEVYLEGFFEAAVLVEFEHEVVVAVVFVEGLAVPGLLELLEEVRVSDDEGAKASLEGMGGIVGEVDAYKGPFPL</sequence>
<accession>A0A395LZF8</accession>
<name>A0A395LZF8_9BACT</name>